<evidence type="ECO:0000259" key="2">
    <source>
        <dbReference type="SMART" id="SM00128"/>
    </source>
</evidence>
<dbReference type="Proteomes" id="UP000094285">
    <property type="component" value="Unassembled WGS sequence"/>
</dbReference>
<evidence type="ECO:0000313" key="4">
    <source>
        <dbReference type="Proteomes" id="UP000094285"/>
    </source>
</evidence>
<keyword evidence="1" id="KW-0472">Membrane</keyword>
<dbReference type="Pfam" id="PF22669">
    <property type="entry name" value="Exo_endo_phos2"/>
    <property type="match status" value="1"/>
</dbReference>
<organism evidence="3 4">
    <name type="scientific">Suhomyces tanzawaensis NRRL Y-17324</name>
    <dbReference type="NCBI Taxonomy" id="984487"/>
    <lineage>
        <taxon>Eukaryota</taxon>
        <taxon>Fungi</taxon>
        <taxon>Dikarya</taxon>
        <taxon>Ascomycota</taxon>
        <taxon>Saccharomycotina</taxon>
        <taxon>Pichiomycetes</taxon>
        <taxon>Debaryomycetaceae</taxon>
        <taxon>Suhomyces</taxon>
    </lineage>
</organism>
<protein>
    <submittedName>
        <fullName evidence="3">DNase I-like protein</fullName>
    </submittedName>
</protein>
<dbReference type="InterPro" id="IPR036691">
    <property type="entry name" value="Endo/exonu/phosph_ase_sf"/>
</dbReference>
<reference evidence="4" key="1">
    <citation type="submission" date="2016-05" db="EMBL/GenBank/DDBJ databases">
        <title>Comparative genomics of biotechnologically important yeasts.</title>
        <authorList>
            <consortium name="DOE Joint Genome Institute"/>
            <person name="Riley R."/>
            <person name="Haridas S."/>
            <person name="Wolfe K.H."/>
            <person name="Lopes M.R."/>
            <person name="Hittinger C.T."/>
            <person name="Goker M."/>
            <person name="Salamov A."/>
            <person name="Wisecaver J."/>
            <person name="Long T.M."/>
            <person name="Aerts A.L."/>
            <person name="Barry K."/>
            <person name="Choi C."/>
            <person name="Clum A."/>
            <person name="Coughlan A.Y."/>
            <person name="Deshpande S."/>
            <person name="Douglass A.P."/>
            <person name="Hanson S.J."/>
            <person name="Klenk H.-P."/>
            <person name="Labutti K."/>
            <person name="Lapidus A."/>
            <person name="Lindquist E."/>
            <person name="Lipzen A."/>
            <person name="Meier-Kolthoff J.P."/>
            <person name="Ohm R.A."/>
            <person name="Otillar R.P."/>
            <person name="Pangilinan J."/>
            <person name="Peng Y."/>
            <person name="Rokas A."/>
            <person name="Rosa C.A."/>
            <person name="Scheuner C."/>
            <person name="Sibirny A.A."/>
            <person name="Slot J.C."/>
            <person name="Stielow J.B."/>
            <person name="Sun H."/>
            <person name="Kurtzman C.P."/>
            <person name="Blackwell M."/>
            <person name="Grigoriev I.V."/>
            <person name="Jeffries T.W."/>
        </authorList>
    </citation>
    <scope>NUCLEOTIDE SEQUENCE [LARGE SCALE GENOMIC DNA]</scope>
    <source>
        <strain evidence="4">NRRL Y-17324</strain>
    </source>
</reference>
<dbReference type="PANTHER" id="PTHR11200">
    <property type="entry name" value="INOSITOL 5-PHOSPHATASE"/>
    <property type="match status" value="1"/>
</dbReference>
<keyword evidence="1" id="KW-1133">Transmembrane helix</keyword>
<dbReference type="SMART" id="SM00128">
    <property type="entry name" value="IPPc"/>
    <property type="match status" value="1"/>
</dbReference>
<dbReference type="GO" id="GO:0046856">
    <property type="term" value="P:phosphatidylinositol dephosphorylation"/>
    <property type="evidence" value="ECO:0007669"/>
    <property type="project" value="InterPro"/>
</dbReference>
<dbReference type="RefSeq" id="XP_020066749.1">
    <property type="nucleotide sequence ID" value="XM_020211354.1"/>
</dbReference>
<dbReference type="InterPro" id="IPR000300">
    <property type="entry name" value="IPPc"/>
</dbReference>
<dbReference type="GeneID" id="30985490"/>
<feature type="domain" description="Inositol polyphosphate-related phosphatase" evidence="2">
    <location>
        <begin position="5"/>
        <end position="347"/>
    </location>
</feature>
<name>A0A1E4SQB2_9ASCO</name>
<dbReference type="AlphaFoldDB" id="A0A1E4SQB2"/>
<evidence type="ECO:0000256" key="1">
    <source>
        <dbReference type="SAM" id="Phobius"/>
    </source>
</evidence>
<dbReference type="SUPFAM" id="SSF56219">
    <property type="entry name" value="DNase I-like"/>
    <property type="match status" value="1"/>
</dbReference>
<sequence>MSESNGIDLFLLTYNINKQTFSGDLFVSKLADALPDDLAALYVFGVQEFCSVMEGSFPDVAARKMISLNGLFLQALSTKYGKRDVRFQTVAITHVGAIGLLAISPYPLRFERIKYASSSCGYGYSSLKGAAGIRLTYLPPGAKLSQKSVELTFASAHLPAYEGEIYYRRRNEKLLSIIRSLDFSDGYALLKPKNHTFFMGDLNYRTSKNYKFESEASKSLFALQDQSANHTETIEHLVRKYDELSIGKGSGDIFAGFSEGCITFAPTYKFHVNTAIYNSKRSPSWCDRILYQSTYEDEDLREGLLLRKKESVQRLPLVKKYSSIASLLQSDHHPVYLHITVPLKPPQSLVAPSGYLQLLPSERPNRHMLHDPTESTVAIELSDVEESISGPTQIYVKPTKIDTIIQNYVSPSSNFLIGYGLWIGTTPAGRLLVLFITLLAWCILYISH</sequence>
<dbReference type="InterPro" id="IPR046985">
    <property type="entry name" value="IP5"/>
</dbReference>
<dbReference type="STRING" id="984487.A0A1E4SQB2"/>
<dbReference type="PANTHER" id="PTHR11200:SF275">
    <property type="entry name" value="LD06095P"/>
    <property type="match status" value="1"/>
</dbReference>
<dbReference type="OrthoDB" id="62798at2759"/>
<dbReference type="GO" id="GO:0004439">
    <property type="term" value="F:phosphatidylinositol-4,5-bisphosphate 5-phosphatase activity"/>
    <property type="evidence" value="ECO:0007669"/>
    <property type="project" value="TreeGrafter"/>
</dbReference>
<dbReference type="EMBL" id="KV453909">
    <property type="protein sequence ID" value="ODV81627.1"/>
    <property type="molecule type" value="Genomic_DNA"/>
</dbReference>
<evidence type="ECO:0000313" key="3">
    <source>
        <dbReference type="EMBL" id="ODV81627.1"/>
    </source>
</evidence>
<accession>A0A1E4SQB2</accession>
<gene>
    <name evidence="3" type="ORF">CANTADRAFT_87600</name>
</gene>
<keyword evidence="1" id="KW-0812">Transmembrane</keyword>
<keyword evidence="4" id="KW-1185">Reference proteome</keyword>
<proteinExistence type="predicted"/>
<dbReference type="Gene3D" id="3.60.10.10">
    <property type="entry name" value="Endonuclease/exonuclease/phosphatase"/>
    <property type="match status" value="1"/>
</dbReference>
<feature type="transmembrane region" description="Helical" evidence="1">
    <location>
        <begin position="419"/>
        <end position="446"/>
    </location>
</feature>